<dbReference type="EMBL" id="BAAANJ010000007">
    <property type="protein sequence ID" value="GAA1811455.1"/>
    <property type="molecule type" value="Genomic_DNA"/>
</dbReference>
<comment type="cofactor">
    <cofactor evidence="1">
        <name>FAD</name>
        <dbReference type="ChEBI" id="CHEBI:57692"/>
    </cofactor>
</comment>
<feature type="domain" description="FAD/NAD(P)-binding" evidence="6">
    <location>
        <begin position="7"/>
        <end position="320"/>
    </location>
</feature>
<name>A0ABN2M6B1_9MICO</name>
<keyword evidence="3" id="KW-0285">Flavoprotein</keyword>
<dbReference type="Pfam" id="PF07992">
    <property type="entry name" value="Pyr_redox_2"/>
    <property type="match status" value="1"/>
</dbReference>
<dbReference type="PIRSF" id="PIRSF000350">
    <property type="entry name" value="Mercury_reductase_MerA"/>
    <property type="match status" value="1"/>
</dbReference>
<dbReference type="SUPFAM" id="SSF51905">
    <property type="entry name" value="FAD/NAD(P)-binding domain"/>
    <property type="match status" value="1"/>
</dbReference>
<keyword evidence="4" id="KW-0274">FAD</keyword>
<dbReference type="PANTHER" id="PTHR43014">
    <property type="entry name" value="MERCURIC REDUCTASE"/>
    <property type="match status" value="1"/>
</dbReference>
<dbReference type="PANTHER" id="PTHR43014:SF4">
    <property type="entry name" value="PYRIDINE NUCLEOTIDE-DISULFIDE OXIDOREDUCTASE RCLA-RELATED"/>
    <property type="match status" value="1"/>
</dbReference>
<dbReference type="Gene3D" id="3.50.50.60">
    <property type="entry name" value="FAD/NAD(P)-binding domain"/>
    <property type="match status" value="2"/>
</dbReference>
<dbReference type="InterPro" id="IPR004099">
    <property type="entry name" value="Pyr_nucl-diS_OxRdtase_dimer"/>
</dbReference>
<proteinExistence type="inferred from homology"/>
<dbReference type="Gene3D" id="3.30.390.30">
    <property type="match status" value="1"/>
</dbReference>
<organism evidence="7 8">
    <name type="scientific">Agromyces neolithicus</name>
    <dbReference type="NCBI Taxonomy" id="269420"/>
    <lineage>
        <taxon>Bacteria</taxon>
        <taxon>Bacillati</taxon>
        <taxon>Actinomycetota</taxon>
        <taxon>Actinomycetes</taxon>
        <taxon>Micrococcales</taxon>
        <taxon>Microbacteriaceae</taxon>
        <taxon>Agromyces</taxon>
    </lineage>
</organism>
<dbReference type="PRINTS" id="PR00411">
    <property type="entry name" value="PNDRDTASEI"/>
</dbReference>
<evidence type="ECO:0000256" key="3">
    <source>
        <dbReference type="ARBA" id="ARBA00022630"/>
    </source>
</evidence>
<evidence type="ECO:0000259" key="6">
    <source>
        <dbReference type="Pfam" id="PF07992"/>
    </source>
</evidence>
<dbReference type="SUPFAM" id="SSF55424">
    <property type="entry name" value="FAD/NAD-linked reductases, dimerisation (C-terminal) domain"/>
    <property type="match status" value="1"/>
</dbReference>
<accession>A0ABN2M6B1</accession>
<evidence type="ECO:0000256" key="2">
    <source>
        <dbReference type="ARBA" id="ARBA00007532"/>
    </source>
</evidence>
<protein>
    <submittedName>
        <fullName evidence="7">FAD-dependent oxidoreductase</fullName>
    </submittedName>
</protein>
<dbReference type="Pfam" id="PF02852">
    <property type="entry name" value="Pyr_redox_dim"/>
    <property type="match status" value="1"/>
</dbReference>
<evidence type="ECO:0000256" key="1">
    <source>
        <dbReference type="ARBA" id="ARBA00001974"/>
    </source>
</evidence>
<keyword evidence="8" id="KW-1185">Reference proteome</keyword>
<sequence length="467" mass="49050">MEELVVDVLVIGWGKGGKTLAGALGRNGRTVALVERSREMVGGSCINIACVPTKDLVESAAHRRDDDDPQAWFADAVAGRDNLVEKLRARNHAMLSEVEAVTLVGGRARFTAPHQVEVTAGDDRMLVRAASIVVNTGTVPAWPDIPGAVPSARVHDSTTIQHVSPLPERLVIVGGGDVALEFADMFAQFGSRVTLVQRGARVLRHEDADVADAARELLEEHGVEFITGAAVTSIVDAPDRATVAVAVAVAVDGVAREFAADAVLLATGRRPATDDLGLDVAGIVRDERGYVVVDERLGTSVEGVYAVGDVNGGPQFTYVSLDDHRIVTDRIMGAGRRTIVDRVAVPRTTFLTPPLARVGLNVTQARAQGRAVLVGSKRIADIAAMPRPKIVGETHGLISVVVDPGTDLVLGATVFSIDAHEVINLIALAMRAGVSATALRDGIWTHPSSTEALNEVLASLIPASAAA</sequence>
<dbReference type="InterPro" id="IPR023753">
    <property type="entry name" value="FAD/NAD-binding_dom"/>
</dbReference>
<evidence type="ECO:0000313" key="7">
    <source>
        <dbReference type="EMBL" id="GAA1811455.1"/>
    </source>
</evidence>
<evidence type="ECO:0000256" key="4">
    <source>
        <dbReference type="ARBA" id="ARBA00022827"/>
    </source>
</evidence>
<dbReference type="PRINTS" id="PR00368">
    <property type="entry name" value="FADPNR"/>
</dbReference>
<dbReference type="InterPro" id="IPR016156">
    <property type="entry name" value="FAD/NAD-linked_Rdtase_dimer_sf"/>
</dbReference>
<evidence type="ECO:0000259" key="5">
    <source>
        <dbReference type="Pfam" id="PF02852"/>
    </source>
</evidence>
<comment type="caution">
    <text evidence="7">The sequence shown here is derived from an EMBL/GenBank/DDBJ whole genome shotgun (WGS) entry which is preliminary data.</text>
</comment>
<dbReference type="InterPro" id="IPR036188">
    <property type="entry name" value="FAD/NAD-bd_sf"/>
</dbReference>
<dbReference type="InterPro" id="IPR001100">
    <property type="entry name" value="Pyr_nuc-diS_OxRdtase"/>
</dbReference>
<dbReference type="RefSeq" id="WP_344295917.1">
    <property type="nucleotide sequence ID" value="NZ_BAAANJ010000007.1"/>
</dbReference>
<dbReference type="Proteomes" id="UP001500002">
    <property type="component" value="Unassembled WGS sequence"/>
</dbReference>
<reference evidence="7 8" key="1">
    <citation type="journal article" date="2019" name="Int. J. Syst. Evol. Microbiol.">
        <title>The Global Catalogue of Microorganisms (GCM) 10K type strain sequencing project: providing services to taxonomists for standard genome sequencing and annotation.</title>
        <authorList>
            <consortium name="The Broad Institute Genomics Platform"/>
            <consortium name="The Broad Institute Genome Sequencing Center for Infectious Disease"/>
            <person name="Wu L."/>
            <person name="Ma J."/>
        </authorList>
    </citation>
    <scope>NUCLEOTIDE SEQUENCE [LARGE SCALE GENOMIC DNA]</scope>
    <source>
        <strain evidence="7 8">JCM 14322</strain>
    </source>
</reference>
<gene>
    <name evidence="7" type="ORF">GCM10009749_20630</name>
</gene>
<comment type="similarity">
    <text evidence="2">Belongs to the class-I pyridine nucleotide-disulfide oxidoreductase family.</text>
</comment>
<feature type="domain" description="Pyridine nucleotide-disulphide oxidoreductase dimerisation" evidence="5">
    <location>
        <begin position="345"/>
        <end position="455"/>
    </location>
</feature>
<evidence type="ECO:0000313" key="8">
    <source>
        <dbReference type="Proteomes" id="UP001500002"/>
    </source>
</evidence>